<evidence type="ECO:0000313" key="2">
    <source>
        <dbReference type="EMBL" id="KGN40803.1"/>
    </source>
</evidence>
<dbReference type="RefSeq" id="WP_035937969.1">
    <property type="nucleotide sequence ID" value="NZ_AVPL01000031.1"/>
</dbReference>
<feature type="transmembrane region" description="Helical" evidence="1">
    <location>
        <begin position="9"/>
        <end position="28"/>
    </location>
</feature>
<accession>A0A0A0JUH5</accession>
<reference evidence="2 3" key="1">
    <citation type="submission" date="2013-08" db="EMBL/GenBank/DDBJ databases">
        <title>The genome sequence of Knoellia aerolata.</title>
        <authorList>
            <person name="Zhu W."/>
            <person name="Wang G."/>
        </authorList>
    </citation>
    <scope>NUCLEOTIDE SEQUENCE [LARGE SCALE GENOMIC DNA]</scope>
    <source>
        <strain evidence="2 3">DSM 18566</strain>
    </source>
</reference>
<keyword evidence="3" id="KW-1185">Reference proteome</keyword>
<feature type="transmembrane region" description="Helical" evidence="1">
    <location>
        <begin position="127"/>
        <end position="149"/>
    </location>
</feature>
<feature type="transmembrane region" description="Helical" evidence="1">
    <location>
        <begin position="57"/>
        <end position="76"/>
    </location>
</feature>
<proteinExistence type="predicted"/>
<evidence type="ECO:0000313" key="3">
    <source>
        <dbReference type="Proteomes" id="UP000030013"/>
    </source>
</evidence>
<keyword evidence="1" id="KW-0812">Transmembrane</keyword>
<feature type="transmembrane region" description="Helical" evidence="1">
    <location>
        <begin position="82"/>
        <end position="98"/>
    </location>
</feature>
<keyword evidence="1" id="KW-0472">Membrane</keyword>
<gene>
    <name evidence="2" type="ORF">N801_12220</name>
</gene>
<dbReference type="STRING" id="1385519.N801_12220"/>
<protein>
    <recommendedName>
        <fullName evidence="4">FUSC family protein</fullName>
    </recommendedName>
</protein>
<evidence type="ECO:0000256" key="1">
    <source>
        <dbReference type="SAM" id="Phobius"/>
    </source>
</evidence>
<organism evidence="2 3">
    <name type="scientific">Knoellia aerolata DSM 18566</name>
    <dbReference type="NCBI Taxonomy" id="1385519"/>
    <lineage>
        <taxon>Bacteria</taxon>
        <taxon>Bacillati</taxon>
        <taxon>Actinomycetota</taxon>
        <taxon>Actinomycetes</taxon>
        <taxon>Micrococcales</taxon>
        <taxon>Intrasporangiaceae</taxon>
        <taxon>Knoellia</taxon>
    </lineage>
</organism>
<name>A0A0A0JUH5_9MICO</name>
<sequence>MWHHPTTTLAAKSAVAAGLAFWLGGLVPGDVGKYRYYAALGAYTVMYPSVSDSLTQAARAVVAVILGALLAMLLQLAAWTNPVTVGLAIGLGVLLGAWRWLRDQASWVPLVALFVLAVGGAKPEGYVAGYVVQILLGALVGTVVNFVAFTPLPVHELQSSTTALRRELAVQLQAVADALADDGNGHADEVLAALPDVSPARERVRLAIVQARSALKGNPRAPSAAHIHRALFDLGETLQRCSTSVESMAVVILDPNATPLADNLRRRTAALLASLATLFDDLDEEVPHERQVGLTRQRVDELIDAVETDTEGGRESRWVAGAVAVSGLRCLEAFAIAQRRSGADASVVPVLPAGG</sequence>
<feature type="transmembrane region" description="Helical" evidence="1">
    <location>
        <begin position="105"/>
        <end position="121"/>
    </location>
</feature>
<dbReference type="OrthoDB" id="3579456at2"/>
<comment type="caution">
    <text evidence="2">The sequence shown here is derived from an EMBL/GenBank/DDBJ whole genome shotgun (WGS) entry which is preliminary data.</text>
</comment>
<dbReference type="EMBL" id="AVPL01000031">
    <property type="protein sequence ID" value="KGN40803.1"/>
    <property type="molecule type" value="Genomic_DNA"/>
</dbReference>
<dbReference type="AlphaFoldDB" id="A0A0A0JUH5"/>
<dbReference type="Proteomes" id="UP000030013">
    <property type="component" value="Unassembled WGS sequence"/>
</dbReference>
<dbReference type="eggNOG" id="COG4129">
    <property type="taxonomic scope" value="Bacteria"/>
</dbReference>
<keyword evidence="1" id="KW-1133">Transmembrane helix</keyword>
<evidence type="ECO:0008006" key="4">
    <source>
        <dbReference type="Google" id="ProtNLM"/>
    </source>
</evidence>